<proteinExistence type="inferred from homology"/>
<comment type="caution">
    <text evidence="3">The sequence shown here is derived from an EMBL/GenBank/DDBJ whole genome shotgun (WGS) entry which is preliminary data.</text>
</comment>
<evidence type="ECO:0000256" key="1">
    <source>
        <dbReference type="ARBA" id="ARBA00038310"/>
    </source>
</evidence>
<protein>
    <recommendedName>
        <fullName evidence="2">Amidohydrolase-related domain-containing protein</fullName>
    </recommendedName>
</protein>
<dbReference type="InterPro" id="IPR006680">
    <property type="entry name" value="Amidohydro-rel"/>
</dbReference>
<organism evidence="3 4">
    <name type="scientific">Symbiodinium natans</name>
    <dbReference type="NCBI Taxonomy" id="878477"/>
    <lineage>
        <taxon>Eukaryota</taxon>
        <taxon>Sar</taxon>
        <taxon>Alveolata</taxon>
        <taxon>Dinophyceae</taxon>
        <taxon>Suessiales</taxon>
        <taxon>Symbiodiniaceae</taxon>
        <taxon>Symbiodinium</taxon>
    </lineage>
</organism>
<evidence type="ECO:0000313" key="3">
    <source>
        <dbReference type="EMBL" id="CAE7348790.1"/>
    </source>
</evidence>
<reference evidence="3" key="1">
    <citation type="submission" date="2021-02" db="EMBL/GenBank/DDBJ databases">
        <authorList>
            <person name="Dougan E. K."/>
            <person name="Rhodes N."/>
            <person name="Thang M."/>
            <person name="Chan C."/>
        </authorList>
    </citation>
    <scope>NUCLEOTIDE SEQUENCE</scope>
</reference>
<comment type="similarity">
    <text evidence="1">Belongs to the metallo-dependent hydrolases superfamily.</text>
</comment>
<dbReference type="PANTHER" id="PTHR43569:SF1">
    <property type="entry name" value="BLL3371 PROTEIN"/>
    <property type="match status" value="1"/>
</dbReference>
<dbReference type="AlphaFoldDB" id="A0A812PV01"/>
<dbReference type="InterPro" id="IPR032466">
    <property type="entry name" value="Metal_Hydrolase"/>
</dbReference>
<feature type="domain" description="Amidohydrolase-related" evidence="2">
    <location>
        <begin position="37"/>
        <end position="318"/>
    </location>
</feature>
<evidence type="ECO:0000313" key="4">
    <source>
        <dbReference type="Proteomes" id="UP000604046"/>
    </source>
</evidence>
<dbReference type="GO" id="GO:0016787">
    <property type="term" value="F:hydrolase activity"/>
    <property type="evidence" value="ECO:0007669"/>
    <property type="project" value="InterPro"/>
</dbReference>
<dbReference type="SUPFAM" id="SSF51556">
    <property type="entry name" value="Metallo-dependent hydrolases"/>
    <property type="match status" value="1"/>
</dbReference>
<dbReference type="EMBL" id="CAJNDS010002142">
    <property type="protein sequence ID" value="CAE7348790.1"/>
    <property type="molecule type" value="Genomic_DNA"/>
</dbReference>
<dbReference type="Gene3D" id="3.20.20.140">
    <property type="entry name" value="Metal-dependent hydrolases"/>
    <property type="match status" value="1"/>
</dbReference>
<keyword evidence="4" id="KW-1185">Reference proteome</keyword>
<accession>A0A812PV01</accession>
<name>A0A812PV01_9DINO</name>
<dbReference type="PANTHER" id="PTHR43569">
    <property type="entry name" value="AMIDOHYDROLASE"/>
    <property type="match status" value="1"/>
</dbReference>
<evidence type="ECO:0000259" key="2">
    <source>
        <dbReference type="Pfam" id="PF04909"/>
    </source>
</evidence>
<dbReference type="Proteomes" id="UP000604046">
    <property type="component" value="Unassembled WGS sequence"/>
</dbReference>
<gene>
    <name evidence="3" type="ORF">SNAT2548_LOCUS18321</name>
</gene>
<dbReference type="OrthoDB" id="2135488at2759"/>
<dbReference type="InterPro" id="IPR052350">
    <property type="entry name" value="Metallo-dep_Lactonases"/>
</dbReference>
<dbReference type="Pfam" id="PF04909">
    <property type="entry name" value="Amidohydro_2"/>
    <property type="match status" value="1"/>
</dbReference>
<sequence length="360" mass="39549">MAKIMENRSANLLHDKKLLSWLAETPEEPLEEELEIVDAHHHIWDMRELKGYNLFGIFKQQLYMTDELIDDFVGGGHNVIGSVYVTAHAFFQKDPEPAYMAPLGEVQFVQGIAAQFASGKYGENLRVASGIVGSADLATYGAELEPLLVACKAASPNYRGIRCTGAHDPKVKNAPTHPTPGLYADAKFREGFALLEKHGLLFDAWVFSSQLPEVADLAKAFPNTTIVLNHAGTPIAGLGNYSGAPEYDGKQAEILRSWKQSMQAIVECPNVFVKIGGLVLPYVGSGMESLDKPVGSEDLASKVREAFTFVVQAFGPQRHVRVQLPCGQGRVQLHGSLERVQAALRRFARRGSLQVVQWYC</sequence>